<dbReference type="GO" id="GO:0003697">
    <property type="term" value="F:single-stranded DNA binding"/>
    <property type="evidence" value="ECO:0007669"/>
    <property type="project" value="InterPro"/>
</dbReference>
<dbReference type="GO" id="GO:0008233">
    <property type="term" value="F:peptidase activity"/>
    <property type="evidence" value="ECO:0007669"/>
    <property type="project" value="UniProtKB-KW"/>
</dbReference>
<evidence type="ECO:0000256" key="3">
    <source>
        <dbReference type="ARBA" id="ARBA00022763"/>
    </source>
</evidence>
<dbReference type="RefSeq" id="WP_130232918.1">
    <property type="nucleotide sequence ID" value="NZ_BMEF01000005.1"/>
</dbReference>
<dbReference type="EC" id="3.4.-.-" evidence="8"/>
<sequence length="191" mass="22343">MPGRLAIYDDRYFKENAKKFIKVDLVKNLNPRYNIAPTMPIPALLNSGEYLYTHFGYLPSWAKSKKSMNINARSESIFEKITFRDSFKFRRCLIPINGFFEWEIEDKTKKPYFVKDIKNDYFALAGIWDEYCDDELKMNIITTALITCNANEKLDLYEVTSAVNKVSFNSPLCIKKKINLEIGQQSLFEIE</sequence>
<keyword evidence="3" id="KW-0227">DNA damage</keyword>
<comment type="similarity">
    <text evidence="1 8">Belongs to the SOS response-associated peptidase family.</text>
</comment>
<keyword evidence="4 8" id="KW-0378">Hydrolase</keyword>
<accession>A0A5C2H929</accession>
<keyword evidence="10" id="KW-1185">Reference proteome</keyword>
<dbReference type="GO" id="GO:0016829">
    <property type="term" value="F:lyase activity"/>
    <property type="evidence" value="ECO:0007669"/>
    <property type="project" value="UniProtKB-KW"/>
</dbReference>
<evidence type="ECO:0000256" key="7">
    <source>
        <dbReference type="ARBA" id="ARBA00023239"/>
    </source>
</evidence>
<reference evidence="10" key="1">
    <citation type="submission" date="2019-09" db="EMBL/GenBank/DDBJ databases">
        <title>Complete genome sequencing of four Arcobacter species reveals a diverse suite of mobile elements.</title>
        <authorList>
            <person name="On S.L.W."/>
            <person name="Miller W.G."/>
            <person name="Biggs P."/>
            <person name="Cornelius A."/>
            <person name="Vandamme P."/>
        </authorList>
    </citation>
    <scope>NUCLEOTIDE SEQUENCE [LARGE SCALE GENOMIC DNA]</scope>
    <source>
        <strain evidence="10">LMG 26638</strain>
    </source>
</reference>
<dbReference type="GO" id="GO:0106300">
    <property type="term" value="P:protein-DNA covalent cross-linking repair"/>
    <property type="evidence" value="ECO:0007669"/>
    <property type="project" value="InterPro"/>
</dbReference>
<reference evidence="9 10" key="2">
    <citation type="submission" date="2019-09" db="EMBL/GenBank/DDBJ databases">
        <title>Complete genome sequencing of four Arcobacter species reveals a diverse suite of mobile elements.</title>
        <authorList>
            <person name="Miller W.G."/>
            <person name="Yee E."/>
            <person name="Bono J.L."/>
        </authorList>
    </citation>
    <scope>NUCLEOTIDE SEQUENCE [LARGE SCALE GENOMIC DNA]</scope>
    <source>
        <strain evidence="9 10">LMG 26638</strain>
    </source>
</reference>
<evidence type="ECO:0000256" key="1">
    <source>
        <dbReference type="ARBA" id="ARBA00008136"/>
    </source>
</evidence>
<evidence type="ECO:0000313" key="9">
    <source>
        <dbReference type="EMBL" id="QEP33965.1"/>
    </source>
</evidence>
<evidence type="ECO:0000256" key="4">
    <source>
        <dbReference type="ARBA" id="ARBA00022801"/>
    </source>
</evidence>
<dbReference type="KEGG" id="apai:APAC_0824"/>
<dbReference type="Pfam" id="PF02586">
    <property type="entry name" value="SRAP"/>
    <property type="match status" value="1"/>
</dbReference>
<dbReference type="InterPro" id="IPR003738">
    <property type="entry name" value="SRAP"/>
</dbReference>
<gene>
    <name evidence="9" type="ORF">APAC_0824</name>
</gene>
<evidence type="ECO:0000256" key="5">
    <source>
        <dbReference type="ARBA" id="ARBA00023124"/>
    </source>
</evidence>
<evidence type="ECO:0000256" key="6">
    <source>
        <dbReference type="ARBA" id="ARBA00023125"/>
    </source>
</evidence>
<organism evidence="9 10">
    <name type="scientific">Malaciobacter pacificus</name>
    <dbReference type="NCBI Taxonomy" id="1080223"/>
    <lineage>
        <taxon>Bacteria</taxon>
        <taxon>Pseudomonadati</taxon>
        <taxon>Campylobacterota</taxon>
        <taxon>Epsilonproteobacteria</taxon>
        <taxon>Campylobacterales</taxon>
        <taxon>Arcobacteraceae</taxon>
        <taxon>Malaciobacter</taxon>
    </lineage>
</organism>
<protein>
    <recommendedName>
        <fullName evidence="8">Abasic site processing protein</fullName>
        <ecNumber evidence="8">3.4.-.-</ecNumber>
    </recommendedName>
</protein>
<dbReference type="Gene3D" id="3.90.1680.10">
    <property type="entry name" value="SOS response associated peptidase-like"/>
    <property type="match status" value="1"/>
</dbReference>
<dbReference type="InterPro" id="IPR036590">
    <property type="entry name" value="SRAP-like"/>
</dbReference>
<dbReference type="GO" id="GO:0006508">
    <property type="term" value="P:proteolysis"/>
    <property type="evidence" value="ECO:0007669"/>
    <property type="project" value="UniProtKB-KW"/>
</dbReference>
<reference evidence="9 10" key="3">
    <citation type="submission" date="2019-09" db="EMBL/GenBank/DDBJ databases">
        <title>Taxonomic note: a critical rebuttal of the proposed division of the genus Arcobacter into six genera, emended descriptions of Arcobacter anaerophilus and the genus Arcobacter, and an assessment of genus-level boundaries for Epsilonproteobacteria using in silico genomic comparator tools.</title>
        <authorList>
            <person name="On S.L.W."/>
            <person name="Miller W.G."/>
            <person name="Biggs P."/>
            <person name="Cornelius A."/>
            <person name="Vandamme P."/>
        </authorList>
    </citation>
    <scope>NUCLEOTIDE SEQUENCE [LARGE SCALE GENOMIC DNA]</scope>
    <source>
        <strain evidence="9 10">LMG 26638</strain>
    </source>
</reference>
<dbReference type="AlphaFoldDB" id="A0A5C2H929"/>
<evidence type="ECO:0000313" key="10">
    <source>
        <dbReference type="Proteomes" id="UP000322726"/>
    </source>
</evidence>
<evidence type="ECO:0000256" key="8">
    <source>
        <dbReference type="RuleBase" id="RU364100"/>
    </source>
</evidence>
<dbReference type="OrthoDB" id="6192129at2"/>
<dbReference type="SUPFAM" id="SSF143081">
    <property type="entry name" value="BB1717-like"/>
    <property type="match status" value="1"/>
</dbReference>
<proteinExistence type="inferred from homology"/>
<dbReference type="EMBL" id="CP035928">
    <property type="protein sequence ID" value="QEP33965.1"/>
    <property type="molecule type" value="Genomic_DNA"/>
</dbReference>
<keyword evidence="7" id="KW-0456">Lyase</keyword>
<dbReference type="Proteomes" id="UP000322726">
    <property type="component" value="Chromosome"/>
</dbReference>
<keyword evidence="5" id="KW-0190">Covalent protein-DNA linkage</keyword>
<keyword evidence="6" id="KW-0238">DNA-binding</keyword>
<name>A0A5C2H929_9BACT</name>
<dbReference type="PANTHER" id="PTHR13604:SF0">
    <property type="entry name" value="ABASIC SITE PROCESSING PROTEIN HMCES"/>
    <property type="match status" value="1"/>
</dbReference>
<keyword evidence="2 8" id="KW-0645">Protease</keyword>
<dbReference type="PANTHER" id="PTHR13604">
    <property type="entry name" value="DC12-RELATED"/>
    <property type="match status" value="1"/>
</dbReference>
<evidence type="ECO:0000256" key="2">
    <source>
        <dbReference type="ARBA" id="ARBA00022670"/>
    </source>
</evidence>